<name>A0A0R2TEQ9_9GAMM</name>
<evidence type="ECO:0000313" key="1">
    <source>
        <dbReference type="EMBL" id="KRO85112.1"/>
    </source>
</evidence>
<sequence>MQEQIQTAYAAGNYSYVELISAQQEYLDAHLSLISSATNAHKIRAEIERLSGLPLTGQQ</sequence>
<dbReference type="EMBL" id="LIBE01000083">
    <property type="protein sequence ID" value="KRO85112.1"/>
    <property type="molecule type" value="Genomic_DNA"/>
</dbReference>
<evidence type="ECO:0000313" key="2">
    <source>
        <dbReference type="Proteomes" id="UP000051547"/>
    </source>
</evidence>
<dbReference type="GO" id="GO:0015562">
    <property type="term" value="F:efflux transmembrane transporter activity"/>
    <property type="evidence" value="ECO:0007669"/>
    <property type="project" value="InterPro"/>
</dbReference>
<dbReference type="SUPFAM" id="SSF56954">
    <property type="entry name" value="Outer membrane efflux proteins (OEP)"/>
    <property type="match status" value="1"/>
</dbReference>
<organism evidence="1 2">
    <name type="scientific">OM182 bacterium BACL3 MAG-120920-bin41</name>
    <dbReference type="NCBI Taxonomy" id="1655580"/>
    <lineage>
        <taxon>Bacteria</taxon>
        <taxon>Pseudomonadati</taxon>
        <taxon>Pseudomonadota</taxon>
        <taxon>Gammaproteobacteria</taxon>
        <taxon>OMG group</taxon>
        <taxon>OM182 clade</taxon>
    </lineage>
</organism>
<protein>
    <submittedName>
        <fullName evidence="1">Uncharacterized protein</fullName>
    </submittedName>
</protein>
<comment type="caution">
    <text evidence="1">The sequence shown here is derived from an EMBL/GenBank/DDBJ whole genome shotgun (WGS) entry which is preliminary data.</text>
</comment>
<dbReference type="AlphaFoldDB" id="A0A0R2TEQ9"/>
<dbReference type="Gene3D" id="1.20.1600.10">
    <property type="entry name" value="Outer membrane efflux proteins (OEP)"/>
    <property type="match status" value="1"/>
</dbReference>
<proteinExistence type="predicted"/>
<dbReference type="Proteomes" id="UP000051547">
    <property type="component" value="Unassembled WGS sequence"/>
</dbReference>
<accession>A0A0R2TEQ9</accession>
<gene>
    <name evidence="1" type="ORF">ABR72_01235</name>
</gene>
<reference evidence="1 2" key="1">
    <citation type="submission" date="2015-10" db="EMBL/GenBank/DDBJ databases">
        <title>Metagenome-Assembled Genomes uncover a global brackish microbiome.</title>
        <authorList>
            <person name="Hugerth L.W."/>
            <person name="Larsson J."/>
            <person name="Alneberg J."/>
            <person name="Lindh M.V."/>
            <person name="Legrand C."/>
            <person name="Pinhassi J."/>
            <person name="Andersson A.F."/>
        </authorList>
    </citation>
    <scope>NUCLEOTIDE SEQUENCE [LARGE SCALE GENOMIC DNA]</scope>
    <source>
        <strain evidence="1">BACL4 MAG-120920-bin41</strain>
    </source>
</reference>